<dbReference type="AlphaFoldDB" id="A0A6J6TWS2"/>
<gene>
    <name evidence="1" type="ORF">UFOPK2809_00884</name>
</gene>
<accession>A0A6J6TWS2</accession>
<organism evidence="1">
    <name type="scientific">freshwater metagenome</name>
    <dbReference type="NCBI Taxonomy" id="449393"/>
    <lineage>
        <taxon>unclassified sequences</taxon>
        <taxon>metagenomes</taxon>
        <taxon>ecological metagenomes</taxon>
    </lineage>
</organism>
<dbReference type="EMBL" id="CAEZZA010000112">
    <property type="protein sequence ID" value="CAB4750649.1"/>
    <property type="molecule type" value="Genomic_DNA"/>
</dbReference>
<proteinExistence type="predicted"/>
<sequence length="58" mass="5837">MAGNEVAVIGGKYRLGPADSVNLLAQGVKVVVCDEFDEEGAAIANQLGSPCGDGFLGI</sequence>
<evidence type="ECO:0000313" key="1">
    <source>
        <dbReference type="EMBL" id="CAB4750649.1"/>
    </source>
</evidence>
<protein>
    <submittedName>
        <fullName evidence="1">Unannotated protein</fullName>
    </submittedName>
</protein>
<name>A0A6J6TWS2_9ZZZZ</name>
<reference evidence="1" key="1">
    <citation type="submission" date="2020-05" db="EMBL/GenBank/DDBJ databases">
        <authorList>
            <person name="Chiriac C."/>
            <person name="Salcher M."/>
            <person name="Ghai R."/>
            <person name="Kavagutti S V."/>
        </authorList>
    </citation>
    <scope>NUCLEOTIDE SEQUENCE</scope>
</reference>